<keyword evidence="3" id="KW-1185">Reference proteome</keyword>
<evidence type="ECO:0000313" key="2">
    <source>
        <dbReference type="Ensembl" id="ENSSMRP00000015071.1"/>
    </source>
</evidence>
<dbReference type="GO" id="GO:0007283">
    <property type="term" value="P:spermatogenesis"/>
    <property type="evidence" value="ECO:0007669"/>
    <property type="project" value="Ensembl"/>
</dbReference>
<dbReference type="GeneTree" id="ENSGT01150000286951"/>
<sequence length="363" mass="41076">MRPNLLKMKETALMYLDRSGGLQKFMDDCKVYNADSKQSYAIFRFLVLINPSDITELDAEFGNYILHEPVKATQIFQSVCFTTVKTLSLIQEVKTEAQIRVVLKLTHLPSLPSYVLSLHKFALDYSSHRFYMLEGIVLAMTIVTKYTQGAKFVCCEEACQFCEEFQYIRVHTPGATEAATVRNDLACSFCSSPLQEDMKYRVLGDKQMIEMIDIKAISVFQGFSQSKMHIRFQSFTVFLRDELIDKMKLGNKYKVIGIPVCMESSSQITACLEANSVQPSDLKGPSSISRKFKCLLSLTSNSYWRFTALLANNFASEIVPPGIYNTLKLAILLSLVLTSDKDDTTSDYLDLLVLTNDSLIIDR</sequence>
<protein>
    <submittedName>
        <fullName evidence="2">Minichromosome maintenance domain containing 2</fullName>
    </submittedName>
</protein>
<dbReference type="SUPFAM" id="SSF50249">
    <property type="entry name" value="Nucleic acid-binding proteins"/>
    <property type="match status" value="1"/>
</dbReference>
<dbReference type="GO" id="GO:0017116">
    <property type="term" value="F:single-stranded DNA helicase activity"/>
    <property type="evidence" value="ECO:0007669"/>
    <property type="project" value="TreeGrafter"/>
</dbReference>
<evidence type="ECO:0000313" key="3">
    <source>
        <dbReference type="Proteomes" id="UP000694421"/>
    </source>
</evidence>
<dbReference type="InterPro" id="IPR058769">
    <property type="entry name" value="MCMDC2_N"/>
</dbReference>
<dbReference type="AlphaFoldDB" id="A0A8D0BZH5"/>
<dbReference type="GO" id="GO:0007130">
    <property type="term" value="P:synaptonemal complex assembly"/>
    <property type="evidence" value="ECO:0007669"/>
    <property type="project" value="Ensembl"/>
</dbReference>
<dbReference type="GO" id="GO:0005634">
    <property type="term" value="C:nucleus"/>
    <property type="evidence" value="ECO:0007669"/>
    <property type="project" value="TreeGrafter"/>
</dbReference>
<organism evidence="2 3">
    <name type="scientific">Salvator merianae</name>
    <name type="common">Argentine black and white tegu</name>
    <name type="synonym">Tupinambis merianae</name>
    <dbReference type="NCBI Taxonomy" id="96440"/>
    <lineage>
        <taxon>Eukaryota</taxon>
        <taxon>Metazoa</taxon>
        <taxon>Chordata</taxon>
        <taxon>Craniata</taxon>
        <taxon>Vertebrata</taxon>
        <taxon>Euteleostomi</taxon>
        <taxon>Lepidosauria</taxon>
        <taxon>Squamata</taxon>
        <taxon>Bifurcata</taxon>
        <taxon>Unidentata</taxon>
        <taxon>Episquamata</taxon>
        <taxon>Laterata</taxon>
        <taxon>Teiioidea</taxon>
        <taxon>Teiidae</taxon>
        <taxon>Salvator</taxon>
    </lineage>
</organism>
<dbReference type="OMA" id="QATVCIE"/>
<dbReference type="GO" id="GO:0003677">
    <property type="term" value="F:DNA binding"/>
    <property type="evidence" value="ECO:0007669"/>
    <property type="project" value="InterPro"/>
</dbReference>
<dbReference type="Ensembl" id="ENSSMRT00000017568.1">
    <property type="protein sequence ID" value="ENSSMRP00000015071.1"/>
    <property type="gene ID" value="ENSSMRG00000011738.1"/>
</dbReference>
<dbReference type="GO" id="GO:0048477">
    <property type="term" value="P:oogenesis"/>
    <property type="evidence" value="ECO:0007669"/>
    <property type="project" value="Ensembl"/>
</dbReference>
<dbReference type="Pfam" id="PF26063">
    <property type="entry name" value="MCMDC2_N"/>
    <property type="match status" value="1"/>
</dbReference>
<reference evidence="2" key="2">
    <citation type="submission" date="2025-09" db="UniProtKB">
        <authorList>
            <consortium name="Ensembl"/>
        </authorList>
    </citation>
    <scope>IDENTIFICATION</scope>
</reference>
<evidence type="ECO:0000259" key="1">
    <source>
        <dbReference type="Pfam" id="PF26063"/>
    </source>
</evidence>
<dbReference type="InterPro" id="IPR012340">
    <property type="entry name" value="NA-bd_OB-fold"/>
</dbReference>
<dbReference type="InterPro" id="IPR031327">
    <property type="entry name" value="MCM"/>
</dbReference>
<feature type="domain" description="MCMDC2 N-terminal" evidence="1">
    <location>
        <begin position="8"/>
        <end position="108"/>
    </location>
</feature>
<name>A0A8D0BZH5_SALMN</name>
<accession>A0A8D0BZH5</accession>
<proteinExistence type="predicted"/>
<dbReference type="PANTHER" id="PTHR11630">
    <property type="entry name" value="DNA REPLICATION LICENSING FACTOR MCM FAMILY MEMBER"/>
    <property type="match status" value="1"/>
</dbReference>
<dbReference type="Gene3D" id="2.20.28.10">
    <property type="match status" value="1"/>
</dbReference>
<dbReference type="Proteomes" id="UP000694421">
    <property type="component" value="Unplaced"/>
</dbReference>
<dbReference type="GO" id="GO:0005524">
    <property type="term" value="F:ATP binding"/>
    <property type="evidence" value="ECO:0007669"/>
    <property type="project" value="InterPro"/>
</dbReference>
<dbReference type="GO" id="GO:0042140">
    <property type="term" value="P:late meiotic recombination nodule assembly"/>
    <property type="evidence" value="ECO:0007669"/>
    <property type="project" value="Ensembl"/>
</dbReference>
<dbReference type="GO" id="GO:0000727">
    <property type="term" value="P:double-strand break repair via break-induced replication"/>
    <property type="evidence" value="ECO:0007669"/>
    <property type="project" value="TreeGrafter"/>
</dbReference>
<dbReference type="Gene3D" id="2.40.50.140">
    <property type="entry name" value="Nucleic acid-binding proteins"/>
    <property type="match status" value="1"/>
</dbReference>
<dbReference type="PANTHER" id="PTHR11630:SF75">
    <property type="entry name" value="MINICHROMOSOME MAINTENANCE DOMAIN-CONTAINING PROTEIN 2"/>
    <property type="match status" value="1"/>
</dbReference>
<dbReference type="GO" id="GO:1990918">
    <property type="term" value="P:double-strand break repair involved in meiotic recombination"/>
    <property type="evidence" value="ECO:0007669"/>
    <property type="project" value="Ensembl"/>
</dbReference>
<reference evidence="2" key="1">
    <citation type="submission" date="2025-08" db="UniProtKB">
        <authorList>
            <consortium name="Ensembl"/>
        </authorList>
    </citation>
    <scope>IDENTIFICATION</scope>
</reference>